<evidence type="ECO:0000313" key="3">
    <source>
        <dbReference type="Proteomes" id="UP001152759"/>
    </source>
</evidence>
<proteinExistence type="predicted"/>
<reference evidence="2" key="1">
    <citation type="submission" date="2021-12" db="EMBL/GenBank/DDBJ databases">
        <authorList>
            <person name="King R."/>
        </authorList>
    </citation>
    <scope>NUCLEOTIDE SEQUENCE</scope>
</reference>
<evidence type="ECO:0000256" key="1">
    <source>
        <dbReference type="SAM" id="MobiDB-lite"/>
    </source>
</evidence>
<keyword evidence="3" id="KW-1185">Reference proteome</keyword>
<name>A0A9P0A5T8_BEMTA</name>
<evidence type="ECO:0000313" key="2">
    <source>
        <dbReference type="EMBL" id="CAH0384823.1"/>
    </source>
</evidence>
<protein>
    <submittedName>
        <fullName evidence="2">Uncharacterized protein</fullName>
    </submittedName>
</protein>
<organism evidence="2 3">
    <name type="scientific">Bemisia tabaci</name>
    <name type="common">Sweetpotato whitefly</name>
    <name type="synonym">Aleurodes tabaci</name>
    <dbReference type="NCBI Taxonomy" id="7038"/>
    <lineage>
        <taxon>Eukaryota</taxon>
        <taxon>Metazoa</taxon>
        <taxon>Ecdysozoa</taxon>
        <taxon>Arthropoda</taxon>
        <taxon>Hexapoda</taxon>
        <taxon>Insecta</taxon>
        <taxon>Pterygota</taxon>
        <taxon>Neoptera</taxon>
        <taxon>Paraneoptera</taxon>
        <taxon>Hemiptera</taxon>
        <taxon>Sternorrhyncha</taxon>
        <taxon>Aleyrodoidea</taxon>
        <taxon>Aleyrodidae</taxon>
        <taxon>Aleyrodinae</taxon>
        <taxon>Bemisia</taxon>
    </lineage>
</organism>
<dbReference type="EMBL" id="OU963863">
    <property type="protein sequence ID" value="CAH0384823.1"/>
    <property type="molecule type" value="Genomic_DNA"/>
</dbReference>
<feature type="region of interest" description="Disordered" evidence="1">
    <location>
        <begin position="1"/>
        <end position="60"/>
    </location>
</feature>
<gene>
    <name evidence="2" type="ORF">BEMITA_LOCUS4114</name>
</gene>
<accession>A0A9P0A5T8</accession>
<dbReference type="AlphaFoldDB" id="A0A9P0A5T8"/>
<sequence length="229" mass="26290">MEPKLRSQGFSLPPNPPLPAFQLPIMVPPTRPEREPQTPPKCVTPPLSDGQKVPSPRAQDCTFSDDEVDAENFLPFANEVEPTASFSTHTSSSAFKAKTERRFIYANEKEEQKLLSIIYEHYLQFRQDWPIEVRRTQDRVIVYIDNIEAFSYFGAPRLSKPIIECYKRDGDFAIIESGLKRHRVWSFLWFRLPLRHLPEASSSNLFLPRASPGNPLGPWTNTWDTVGTD</sequence>
<dbReference type="Proteomes" id="UP001152759">
    <property type="component" value="Chromosome 2"/>
</dbReference>